<dbReference type="PANTHER" id="PTHR24216:SF65">
    <property type="entry name" value="PAXILLIN-LIKE PROTEIN 1"/>
    <property type="match status" value="1"/>
</dbReference>
<feature type="region of interest" description="Disordered" evidence="2">
    <location>
        <begin position="610"/>
        <end position="756"/>
    </location>
</feature>
<evidence type="ECO:0000256" key="1">
    <source>
        <dbReference type="SAM" id="Coils"/>
    </source>
</evidence>
<dbReference type="EMBL" id="SGPJ01000158">
    <property type="protein sequence ID" value="THG97617.1"/>
    <property type="molecule type" value="Genomic_DNA"/>
</dbReference>
<comment type="caution">
    <text evidence="4">The sequence shown here is derived from an EMBL/GenBank/DDBJ whole genome shotgun (WGS) entry which is preliminary data.</text>
</comment>
<protein>
    <submittedName>
        <fullName evidence="4">Uncharacterized protein</fullName>
    </submittedName>
</protein>
<feature type="region of interest" description="Disordered" evidence="2">
    <location>
        <begin position="165"/>
        <end position="237"/>
    </location>
</feature>
<accession>A0A4S4KIY6</accession>
<dbReference type="AlphaFoldDB" id="A0A4S4KIY6"/>
<sequence>MDTILDSPISVTAQLVSSRSTTPADGDSAAASAYVDADFAMEEWRNEKSREELSDLLVVAGDIIKSRGTAVASRTPPPPPLPAYGTLDASPSPPGEIALLADQNAELLDKLEKLEEESAHADLAGKRKLRKLEREIQGLREELEKTQAKGVELEEKAKEVLAMSEDEVMKRKREEREEKMRALRESLKVASSDPSPSTIATLSLGEEVRDFAPGRELSRSTASSSSTKTSPSPISLALPLPTKVLSAPGTITSIPEEPGPSVSYFPRPDTQPQLQSQPPLEYAIISQLLSKIRELEETNAEISQEQKATAERLQAAQWDAESIRRAYDCLSDEAGGVHVIEDDDGDFADASDSFSDSVEYEPPLHMGTSSPGNTEKRIASGSTIRFSSLRRTIDGDISRVGLCEDLKDDFDLGISKDMQSTTRSVYSLHPKQQSGQQPHAASGKPRKSVMGLFDVDGDADTNARGPYPKTLSVSPAFRAAVVGRGTDLADMSTWSIAATDGFERTSPSPSPSLSPFPSPLRLSSLSPPASRSPSPSPSSSPLNLPIAPSPLFRSHTPSTLSSTSFFGSQRKPHTLGSELGSEFGDGEEEGGWNYHLRASSLYDLSGMVSGGGSVSGSSVPPSPGLERVGIPGGWDERDVDPGVEGGDDDRREGPGDGAVEAGSATASSVGGSATPTRSVLSGRGGGGLQLQFVVEPPTPSLGKSLRTSRSSHSLRSARSLGVGSSKTIGGEGRPGEAQERESRASRSARLSQTMKARTNRWVERVERRYAGEPEDNVFSSARSSAAAGVLRTRRSALNVGARGHPRRPRTSSALDETFDEVVHQFSRSVSATSLDFDFDDEERLLHQSARFGGARLETSPSAQVMYPTKREGFVGFVLEVLLWLQFGLVVMVFLWAMARRGPKSVLEDAERRKAAGGVKR</sequence>
<gene>
    <name evidence="4" type="ORF">EW026_g4412</name>
</gene>
<feature type="compositionally biased region" description="Polar residues" evidence="2">
    <location>
        <begin position="555"/>
        <end position="567"/>
    </location>
</feature>
<feature type="compositionally biased region" description="Polar residues" evidence="2">
    <location>
        <begin position="192"/>
        <end position="201"/>
    </location>
</feature>
<name>A0A4S4KIY6_9APHY</name>
<evidence type="ECO:0000256" key="2">
    <source>
        <dbReference type="SAM" id="MobiDB-lite"/>
    </source>
</evidence>
<feature type="compositionally biased region" description="Low complexity" evidence="2">
    <location>
        <begin position="657"/>
        <end position="681"/>
    </location>
</feature>
<feature type="region of interest" description="Disordered" evidence="2">
    <location>
        <begin position="352"/>
        <end position="376"/>
    </location>
</feature>
<feature type="compositionally biased region" description="Low complexity" evidence="2">
    <location>
        <begin position="519"/>
        <end position="551"/>
    </location>
</feature>
<feature type="compositionally biased region" description="Pro residues" evidence="2">
    <location>
        <begin position="508"/>
        <end position="518"/>
    </location>
</feature>
<feature type="region of interest" description="Disordered" evidence="2">
    <location>
        <begin position="68"/>
        <end position="93"/>
    </location>
</feature>
<proteinExistence type="predicted"/>
<feature type="compositionally biased region" description="Basic and acidic residues" evidence="2">
    <location>
        <begin position="167"/>
        <end position="187"/>
    </location>
</feature>
<feature type="region of interest" description="Disordered" evidence="2">
    <location>
        <begin position="421"/>
        <end position="470"/>
    </location>
</feature>
<organism evidence="4 5">
    <name type="scientific">Hermanssonia centrifuga</name>
    <dbReference type="NCBI Taxonomy" id="98765"/>
    <lineage>
        <taxon>Eukaryota</taxon>
        <taxon>Fungi</taxon>
        <taxon>Dikarya</taxon>
        <taxon>Basidiomycota</taxon>
        <taxon>Agaricomycotina</taxon>
        <taxon>Agaricomycetes</taxon>
        <taxon>Polyporales</taxon>
        <taxon>Meruliaceae</taxon>
        <taxon>Hermanssonia</taxon>
    </lineage>
</organism>
<reference evidence="4 5" key="1">
    <citation type="submission" date="2019-02" db="EMBL/GenBank/DDBJ databases">
        <title>Genome sequencing of the rare red list fungi Phlebia centrifuga.</title>
        <authorList>
            <person name="Buettner E."/>
            <person name="Kellner H."/>
        </authorList>
    </citation>
    <scope>NUCLEOTIDE SEQUENCE [LARGE SCALE GENOMIC DNA]</scope>
    <source>
        <strain evidence="4 5">DSM 108282</strain>
    </source>
</reference>
<feature type="coiled-coil region" evidence="1">
    <location>
        <begin position="285"/>
        <end position="312"/>
    </location>
</feature>
<evidence type="ECO:0000256" key="3">
    <source>
        <dbReference type="SAM" id="Phobius"/>
    </source>
</evidence>
<feature type="compositionally biased region" description="Basic and acidic residues" evidence="2">
    <location>
        <begin position="206"/>
        <end position="218"/>
    </location>
</feature>
<keyword evidence="1" id="KW-0175">Coiled coil</keyword>
<dbReference type="Proteomes" id="UP000309038">
    <property type="component" value="Unassembled WGS sequence"/>
</dbReference>
<keyword evidence="3" id="KW-0812">Transmembrane</keyword>
<feature type="region of interest" description="Disordered" evidence="2">
    <location>
        <begin position="502"/>
        <end position="586"/>
    </location>
</feature>
<keyword evidence="5" id="KW-1185">Reference proteome</keyword>
<keyword evidence="3" id="KW-0472">Membrane</keyword>
<feature type="compositionally biased region" description="Basic and acidic residues" evidence="2">
    <location>
        <begin position="733"/>
        <end position="744"/>
    </location>
</feature>
<evidence type="ECO:0000313" key="5">
    <source>
        <dbReference type="Proteomes" id="UP000309038"/>
    </source>
</evidence>
<feature type="compositionally biased region" description="Low complexity" evidence="2">
    <location>
        <begin position="219"/>
        <end position="237"/>
    </location>
</feature>
<feature type="compositionally biased region" description="Low complexity" evidence="2">
    <location>
        <begin position="704"/>
        <end position="720"/>
    </location>
</feature>
<feature type="transmembrane region" description="Helical" evidence="3">
    <location>
        <begin position="873"/>
        <end position="896"/>
    </location>
</feature>
<feature type="compositionally biased region" description="Polar residues" evidence="2">
    <location>
        <begin position="421"/>
        <end position="439"/>
    </location>
</feature>
<evidence type="ECO:0000313" key="4">
    <source>
        <dbReference type="EMBL" id="THG97617.1"/>
    </source>
</evidence>
<dbReference type="PANTHER" id="PTHR24216">
    <property type="entry name" value="PAXILLIN-RELATED"/>
    <property type="match status" value="1"/>
</dbReference>
<keyword evidence="3" id="KW-1133">Transmembrane helix</keyword>